<feature type="region of interest" description="Disordered" evidence="1">
    <location>
        <begin position="1"/>
        <end position="20"/>
    </location>
</feature>
<organism evidence="2">
    <name type="scientific">Arundo donax</name>
    <name type="common">Giant reed</name>
    <name type="synonym">Donax arundinaceus</name>
    <dbReference type="NCBI Taxonomy" id="35708"/>
    <lineage>
        <taxon>Eukaryota</taxon>
        <taxon>Viridiplantae</taxon>
        <taxon>Streptophyta</taxon>
        <taxon>Embryophyta</taxon>
        <taxon>Tracheophyta</taxon>
        <taxon>Spermatophyta</taxon>
        <taxon>Magnoliopsida</taxon>
        <taxon>Liliopsida</taxon>
        <taxon>Poales</taxon>
        <taxon>Poaceae</taxon>
        <taxon>PACMAD clade</taxon>
        <taxon>Arundinoideae</taxon>
        <taxon>Arundineae</taxon>
        <taxon>Arundo</taxon>
    </lineage>
</organism>
<proteinExistence type="predicted"/>
<reference evidence="2" key="2">
    <citation type="journal article" date="2015" name="Data Brief">
        <title>Shoot transcriptome of the giant reed, Arundo donax.</title>
        <authorList>
            <person name="Barrero R.A."/>
            <person name="Guerrero F.D."/>
            <person name="Moolhuijzen P."/>
            <person name="Goolsby J.A."/>
            <person name="Tidwell J."/>
            <person name="Bellgard S.E."/>
            <person name="Bellgard M.I."/>
        </authorList>
    </citation>
    <scope>NUCLEOTIDE SEQUENCE</scope>
    <source>
        <tissue evidence="2">Shoot tissue taken approximately 20 cm above the soil surface</tissue>
    </source>
</reference>
<feature type="compositionally biased region" description="Basic and acidic residues" evidence="1">
    <location>
        <begin position="11"/>
        <end position="20"/>
    </location>
</feature>
<sequence>MTKDSYVGFTKVDEDGNLKN</sequence>
<name>A0A0A9BDT7_ARUDO</name>
<evidence type="ECO:0000313" key="2">
    <source>
        <dbReference type="EMBL" id="JAD61496.1"/>
    </source>
</evidence>
<accession>A0A0A9BDT7</accession>
<dbReference type="AlphaFoldDB" id="A0A0A9BDT7"/>
<protein>
    <submittedName>
        <fullName evidence="2">Uncharacterized protein</fullName>
    </submittedName>
</protein>
<reference evidence="2" key="1">
    <citation type="submission" date="2014-09" db="EMBL/GenBank/DDBJ databases">
        <authorList>
            <person name="Magalhaes I.L.F."/>
            <person name="Oliveira U."/>
            <person name="Santos F.R."/>
            <person name="Vidigal T.H.D.A."/>
            <person name="Brescovit A.D."/>
            <person name="Santos A.J."/>
        </authorList>
    </citation>
    <scope>NUCLEOTIDE SEQUENCE</scope>
    <source>
        <tissue evidence="2">Shoot tissue taken approximately 20 cm above the soil surface</tissue>
    </source>
</reference>
<dbReference type="EMBL" id="GBRH01236399">
    <property type="protein sequence ID" value="JAD61496.1"/>
    <property type="molecule type" value="Transcribed_RNA"/>
</dbReference>
<evidence type="ECO:0000256" key="1">
    <source>
        <dbReference type="SAM" id="MobiDB-lite"/>
    </source>
</evidence>